<evidence type="ECO:0000256" key="2">
    <source>
        <dbReference type="ARBA" id="ARBA00022723"/>
    </source>
</evidence>
<dbReference type="SUPFAM" id="SSF51621">
    <property type="entry name" value="Phosphoenolpyruvate/pyruvate domain"/>
    <property type="match status" value="1"/>
</dbReference>
<keyword evidence="8" id="KW-0456">Lyase</keyword>
<name>A0A562EQT4_RHORH</name>
<feature type="region of interest" description="Disordered" evidence="6">
    <location>
        <begin position="1"/>
        <end position="20"/>
    </location>
</feature>
<protein>
    <submittedName>
        <fullName evidence="8">Citrate lyase subunit beta/citryl-CoA lyase</fullName>
    </submittedName>
</protein>
<keyword evidence="2 5" id="KW-0479">Metal-binding</keyword>
<evidence type="ECO:0000259" key="7">
    <source>
        <dbReference type="Pfam" id="PF03328"/>
    </source>
</evidence>
<feature type="binding site" evidence="5">
    <location>
        <position position="144"/>
    </location>
    <ligand>
        <name>Mg(2+)</name>
        <dbReference type="ChEBI" id="CHEBI:18420"/>
    </ligand>
</feature>
<keyword evidence="3 5" id="KW-0460">Magnesium</keyword>
<evidence type="ECO:0000256" key="1">
    <source>
        <dbReference type="ARBA" id="ARBA00001946"/>
    </source>
</evidence>
<dbReference type="PIRSF" id="PIRSF015582">
    <property type="entry name" value="Cit_lyase_B"/>
    <property type="match status" value="1"/>
</dbReference>
<feature type="binding site" evidence="4">
    <location>
        <position position="87"/>
    </location>
    <ligand>
        <name>substrate</name>
    </ligand>
</feature>
<dbReference type="GO" id="GO:0000287">
    <property type="term" value="F:magnesium ion binding"/>
    <property type="evidence" value="ECO:0007669"/>
    <property type="project" value="TreeGrafter"/>
</dbReference>
<dbReference type="PANTHER" id="PTHR32308:SF0">
    <property type="entry name" value="HPCH_HPAI ALDOLASE_CITRATE LYASE DOMAIN-CONTAINING PROTEIN"/>
    <property type="match status" value="1"/>
</dbReference>
<dbReference type="GO" id="GO:0016829">
    <property type="term" value="F:lyase activity"/>
    <property type="evidence" value="ECO:0007669"/>
    <property type="project" value="UniProtKB-KW"/>
</dbReference>
<dbReference type="Pfam" id="PF03328">
    <property type="entry name" value="HpcH_HpaI"/>
    <property type="match status" value="1"/>
</dbReference>
<dbReference type="AlphaFoldDB" id="A0A562EQT4"/>
<comment type="cofactor">
    <cofactor evidence="1">
        <name>Mg(2+)</name>
        <dbReference type="ChEBI" id="CHEBI:18420"/>
    </cofactor>
</comment>
<proteinExistence type="predicted"/>
<dbReference type="EMBL" id="VLJT01000002">
    <property type="protein sequence ID" value="TWH24153.1"/>
    <property type="molecule type" value="Genomic_DNA"/>
</dbReference>
<dbReference type="GO" id="GO:0006107">
    <property type="term" value="P:oxaloacetate metabolic process"/>
    <property type="evidence" value="ECO:0007669"/>
    <property type="project" value="TreeGrafter"/>
</dbReference>
<dbReference type="InterPro" id="IPR040442">
    <property type="entry name" value="Pyrv_kinase-like_dom_sf"/>
</dbReference>
<evidence type="ECO:0000256" key="4">
    <source>
        <dbReference type="PIRSR" id="PIRSR015582-1"/>
    </source>
</evidence>
<dbReference type="Gene3D" id="3.20.20.60">
    <property type="entry name" value="Phosphoenolpyruvate-binding domains"/>
    <property type="match status" value="1"/>
</dbReference>
<feature type="binding site" evidence="4">
    <location>
        <position position="144"/>
    </location>
    <ligand>
        <name>substrate</name>
    </ligand>
</feature>
<comment type="caution">
    <text evidence="8">The sequence shown here is derived from an EMBL/GenBank/DDBJ whole genome shotgun (WGS) entry which is preliminary data.</text>
</comment>
<dbReference type="PANTHER" id="PTHR32308">
    <property type="entry name" value="LYASE BETA SUBUNIT, PUTATIVE (AFU_ORTHOLOGUE AFUA_4G13030)-RELATED"/>
    <property type="match status" value="1"/>
</dbReference>
<gene>
    <name evidence="8" type="ORF">L618_001000001170</name>
</gene>
<evidence type="ECO:0000313" key="9">
    <source>
        <dbReference type="Proteomes" id="UP000317573"/>
    </source>
</evidence>
<dbReference type="InterPro" id="IPR015813">
    <property type="entry name" value="Pyrv/PenolPyrv_kinase-like_dom"/>
</dbReference>
<reference evidence="8 9" key="1">
    <citation type="submission" date="2019-07" db="EMBL/GenBank/DDBJ databases">
        <title>Genome sequencing of lignin-degrading bacterial isolates.</title>
        <authorList>
            <person name="Gladden J."/>
        </authorList>
    </citation>
    <scope>NUCLEOTIDE SEQUENCE [LARGE SCALE GENOMIC DNA]</scope>
    <source>
        <strain evidence="8 9">J45</strain>
    </source>
</reference>
<evidence type="ECO:0000256" key="5">
    <source>
        <dbReference type="PIRSR" id="PIRSR015582-2"/>
    </source>
</evidence>
<dbReference type="InterPro" id="IPR011206">
    <property type="entry name" value="Citrate_lyase_beta/mcl1/mcl2"/>
</dbReference>
<organism evidence="8 9">
    <name type="scientific">Rhodococcus rhodochrous J45</name>
    <dbReference type="NCBI Taxonomy" id="935266"/>
    <lineage>
        <taxon>Bacteria</taxon>
        <taxon>Bacillati</taxon>
        <taxon>Actinomycetota</taxon>
        <taxon>Actinomycetes</taxon>
        <taxon>Mycobacteriales</taxon>
        <taxon>Nocardiaceae</taxon>
        <taxon>Rhodococcus</taxon>
    </lineage>
</organism>
<evidence type="ECO:0000256" key="6">
    <source>
        <dbReference type="SAM" id="MobiDB-lite"/>
    </source>
</evidence>
<evidence type="ECO:0000313" key="8">
    <source>
        <dbReference type="EMBL" id="TWH24153.1"/>
    </source>
</evidence>
<sequence length="300" mass="31405">MAVHLAPSLPTELPEVPVSSEQHLRRRAVLVAPGSDERKAGKALASAADEVVLDLEDAVTAAQKDAARELVAPLVREYGAARTVSVRINGRGTPWFEDDLRACAALGDALASIVIPKVESADDLVEADRILGSESTVSVQALIETPAGVQRIDEIVAGPRVAGVIIGYADLGASLGRARTAAPEHWLYVQDRVLHAARAAGVQAIDGPFLGIADDDAFRHSAQWVSDLGFDGKWVIHPAQITSAAAAFTPTDDQVDAARKVLAALEEAENRGAGAAQLDGQMLDEAVAVAARRTLSKIGA</sequence>
<feature type="binding site" evidence="5">
    <location>
        <position position="170"/>
    </location>
    <ligand>
        <name>Mg(2+)</name>
        <dbReference type="ChEBI" id="CHEBI:18420"/>
    </ligand>
</feature>
<dbReference type="Proteomes" id="UP000317573">
    <property type="component" value="Unassembled WGS sequence"/>
</dbReference>
<feature type="domain" description="HpcH/HpaI aldolase/citrate lyase" evidence="7">
    <location>
        <begin position="27"/>
        <end position="238"/>
    </location>
</feature>
<accession>A0A562EQT4</accession>
<dbReference type="InterPro" id="IPR005000">
    <property type="entry name" value="Aldolase/citrate-lyase_domain"/>
</dbReference>
<evidence type="ECO:0000256" key="3">
    <source>
        <dbReference type="ARBA" id="ARBA00022842"/>
    </source>
</evidence>